<keyword evidence="2" id="KW-1185">Reference proteome</keyword>
<dbReference type="EMBL" id="ML145165">
    <property type="protein sequence ID" value="TBU55641.1"/>
    <property type="molecule type" value="Genomic_DNA"/>
</dbReference>
<protein>
    <submittedName>
        <fullName evidence="1">Uncharacterized protein</fullName>
    </submittedName>
</protein>
<gene>
    <name evidence="1" type="ORF">BD310DRAFT_933261</name>
</gene>
<sequence length="100" mass="11628">MCVYFPLILGTLPYYVHYTLYLYHIDYVPMCLKRRVRSMWVVNMSKMARARCDLALALGAKCLLLGNTHRTTCISEQWTAVRAEPNRSPSARLITKRPTF</sequence>
<reference evidence="1 2" key="1">
    <citation type="submission" date="2019-01" db="EMBL/GenBank/DDBJ databases">
        <title>Draft genome sequences of three monokaryotic isolates of the white-rot basidiomycete fungus Dichomitus squalens.</title>
        <authorList>
            <consortium name="DOE Joint Genome Institute"/>
            <person name="Lopez S.C."/>
            <person name="Andreopoulos B."/>
            <person name="Pangilinan J."/>
            <person name="Lipzen A."/>
            <person name="Riley R."/>
            <person name="Ahrendt S."/>
            <person name="Ng V."/>
            <person name="Barry K."/>
            <person name="Daum C."/>
            <person name="Grigoriev I.V."/>
            <person name="Hilden K.S."/>
            <person name="Makela M.R."/>
            <person name="de Vries R.P."/>
        </authorList>
    </citation>
    <scope>NUCLEOTIDE SEQUENCE [LARGE SCALE GENOMIC DNA]</scope>
    <source>
        <strain evidence="1 2">CBS 464.89</strain>
    </source>
</reference>
<accession>A0A4Q9PN06</accession>
<evidence type="ECO:0000313" key="1">
    <source>
        <dbReference type="EMBL" id="TBU55641.1"/>
    </source>
</evidence>
<proteinExistence type="predicted"/>
<name>A0A4Q9PN06_9APHY</name>
<dbReference type="Proteomes" id="UP000292082">
    <property type="component" value="Unassembled WGS sequence"/>
</dbReference>
<evidence type="ECO:0000313" key="2">
    <source>
        <dbReference type="Proteomes" id="UP000292082"/>
    </source>
</evidence>
<dbReference type="AlphaFoldDB" id="A0A4Q9PN06"/>
<organism evidence="1 2">
    <name type="scientific">Dichomitus squalens</name>
    <dbReference type="NCBI Taxonomy" id="114155"/>
    <lineage>
        <taxon>Eukaryota</taxon>
        <taxon>Fungi</taxon>
        <taxon>Dikarya</taxon>
        <taxon>Basidiomycota</taxon>
        <taxon>Agaricomycotina</taxon>
        <taxon>Agaricomycetes</taxon>
        <taxon>Polyporales</taxon>
        <taxon>Polyporaceae</taxon>
        <taxon>Dichomitus</taxon>
    </lineage>
</organism>